<dbReference type="Pfam" id="PF07714">
    <property type="entry name" value="PK_Tyr_Ser-Thr"/>
    <property type="match status" value="1"/>
</dbReference>
<dbReference type="PANTHER" id="PTHR44329:SF214">
    <property type="entry name" value="PROTEIN KINASE DOMAIN-CONTAINING PROTEIN"/>
    <property type="match status" value="1"/>
</dbReference>
<dbReference type="PROSITE" id="PS50011">
    <property type="entry name" value="PROTEIN_KINASE_DOM"/>
    <property type="match status" value="1"/>
</dbReference>
<dbReference type="GO" id="GO:0005524">
    <property type="term" value="F:ATP binding"/>
    <property type="evidence" value="ECO:0007669"/>
    <property type="project" value="UniProtKB-UniRule"/>
</dbReference>
<dbReference type="InterPro" id="IPR008271">
    <property type="entry name" value="Ser/Thr_kinase_AS"/>
</dbReference>
<keyword evidence="5 6" id="KW-0067">ATP-binding</keyword>
<keyword evidence="10" id="KW-1185">Reference proteome</keyword>
<dbReference type="Proteomes" id="UP000075714">
    <property type="component" value="Unassembled WGS sequence"/>
</dbReference>
<dbReference type="PANTHER" id="PTHR44329">
    <property type="entry name" value="SERINE/THREONINE-PROTEIN KINASE TNNI3K-RELATED"/>
    <property type="match status" value="1"/>
</dbReference>
<organism evidence="9 10">
    <name type="scientific">Gonium pectorale</name>
    <name type="common">Green alga</name>
    <dbReference type="NCBI Taxonomy" id="33097"/>
    <lineage>
        <taxon>Eukaryota</taxon>
        <taxon>Viridiplantae</taxon>
        <taxon>Chlorophyta</taxon>
        <taxon>core chlorophytes</taxon>
        <taxon>Chlorophyceae</taxon>
        <taxon>CS clade</taxon>
        <taxon>Chlamydomonadales</taxon>
        <taxon>Volvocaceae</taxon>
        <taxon>Gonium</taxon>
    </lineage>
</organism>
<dbReference type="InterPro" id="IPR011009">
    <property type="entry name" value="Kinase-like_dom_sf"/>
</dbReference>
<dbReference type="STRING" id="33097.A0A150GVF0"/>
<keyword evidence="3 6" id="KW-0547">Nucleotide-binding</keyword>
<gene>
    <name evidence="9" type="ORF">GPECTOR_6g775</name>
</gene>
<dbReference type="PROSITE" id="PS00108">
    <property type="entry name" value="PROTEIN_KINASE_ST"/>
    <property type="match status" value="1"/>
</dbReference>
<evidence type="ECO:0000256" key="3">
    <source>
        <dbReference type="ARBA" id="ARBA00022741"/>
    </source>
</evidence>
<evidence type="ECO:0000313" key="10">
    <source>
        <dbReference type="Proteomes" id="UP000075714"/>
    </source>
</evidence>
<evidence type="ECO:0000256" key="7">
    <source>
        <dbReference type="SAM" id="MobiDB-lite"/>
    </source>
</evidence>
<evidence type="ECO:0000313" key="9">
    <source>
        <dbReference type="EMBL" id="KXZ53857.1"/>
    </source>
</evidence>
<dbReference type="PROSITE" id="PS00107">
    <property type="entry name" value="PROTEIN_KINASE_ATP"/>
    <property type="match status" value="1"/>
</dbReference>
<dbReference type="OrthoDB" id="4062651at2759"/>
<feature type="compositionally biased region" description="Basic and acidic residues" evidence="7">
    <location>
        <begin position="237"/>
        <end position="248"/>
    </location>
</feature>
<evidence type="ECO:0000259" key="8">
    <source>
        <dbReference type="PROSITE" id="PS50011"/>
    </source>
</evidence>
<feature type="compositionally biased region" description="Low complexity" evidence="7">
    <location>
        <begin position="264"/>
        <end position="285"/>
    </location>
</feature>
<dbReference type="Gene3D" id="3.30.200.20">
    <property type="entry name" value="Phosphorylase Kinase, domain 1"/>
    <property type="match status" value="1"/>
</dbReference>
<evidence type="ECO:0000256" key="2">
    <source>
        <dbReference type="ARBA" id="ARBA00022679"/>
    </source>
</evidence>
<accession>A0A150GVF0</accession>
<keyword evidence="2" id="KW-0808">Transferase</keyword>
<keyword evidence="1" id="KW-0723">Serine/threonine-protein kinase</keyword>
<dbReference type="GO" id="GO:0004674">
    <property type="term" value="F:protein serine/threonine kinase activity"/>
    <property type="evidence" value="ECO:0007669"/>
    <property type="project" value="UniProtKB-KW"/>
</dbReference>
<evidence type="ECO:0000256" key="6">
    <source>
        <dbReference type="PROSITE-ProRule" id="PRU10141"/>
    </source>
</evidence>
<comment type="caution">
    <text evidence="9">The sequence shown here is derived from an EMBL/GenBank/DDBJ whole genome shotgun (WGS) entry which is preliminary data.</text>
</comment>
<dbReference type="FunFam" id="1.10.510.10:FF:001308">
    <property type="entry name" value="Predicted protein"/>
    <property type="match status" value="1"/>
</dbReference>
<proteinExistence type="predicted"/>
<dbReference type="Gene3D" id="1.10.510.10">
    <property type="entry name" value="Transferase(Phosphotransferase) domain 1"/>
    <property type="match status" value="1"/>
</dbReference>
<dbReference type="SMART" id="SM00220">
    <property type="entry name" value="S_TKc"/>
    <property type="match status" value="1"/>
</dbReference>
<dbReference type="InterPro" id="IPR051681">
    <property type="entry name" value="Ser/Thr_Kinases-Pseudokinases"/>
</dbReference>
<feature type="region of interest" description="Disordered" evidence="7">
    <location>
        <begin position="204"/>
        <end position="320"/>
    </location>
</feature>
<dbReference type="AlphaFoldDB" id="A0A150GVF0"/>
<feature type="compositionally biased region" description="Low complexity" evidence="7">
    <location>
        <begin position="221"/>
        <end position="236"/>
    </location>
</feature>
<dbReference type="InterPro" id="IPR001245">
    <property type="entry name" value="Ser-Thr/Tyr_kinase_cat_dom"/>
</dbReference>
<keyword evidence="4" id="KW-0418">Kinase</keyword>
<reference evidence="10" key="1">
    <citation type="journal article" date="2016" name="Nat. Commun.">
        <title>The Gonium pectorale genome demonstrates co-option of cell cycle regulation during the evolution of multicellularity.</title>
        <authorList>
            <person name="Hanschen E.R."/>
            <person name="Marriage T.N."/>
            <person name="Ferris P.J."/>
            <person name="Hamaji T."/>
            <person name="Toyoda A."/>
            <person name="Fujiyama A."/>
            <person name="Neme R."/>
            <person name="Noguchi H."/>
            <person name="Minakuchi Y."/>
            <person name="Suzuki M."/>
            <person name="Kawai-Toyooka H."/>
            <person name="Smith D.R."/>
            <person name="Sparks H."/>
            <person name="Anderson J."/>
            <person name="Bakaric R."/>
            <person name="Luria V."/>
            <person name="Karger A."/>
            <person name="Kirschner M.W."/>
            <person name="Durand P.M."/>
            <person name="Michod R.E."/>
            <person name="Nozaki H."/>
            <person name="Olson B.J."/>
        </authorList>
    </citation>
    <scope>NUCLEOTIDE SEQUENCE [LARGE SCALE GENOMIC DNA]</scope>
    <source>
        <strain evidence="10">NIES-2863</strain>
    </source>
</reference>
<dbReference type="InterPro" id="IPR017441">
    <property type="entry name" value="Protein_kinase_ATP_BS"/>
</dbReference>
<evidence type="ECO:0000256" key="4">
    <source>
        <dbReference type="ARBA" id="ARBA00022777"/>
    </source>
</evidence>
<evidence type="ECO:0000256" key="1">
    <source>
        <dbReference type="ARBA" id="ARBA00022527"/>
    </source>
</evidence>
<feature type="binding site" evidence="6">
    <location>
        <position position="79"/>
    </location>
    <ligand>
        <name>ATP</name>
        <dbReference type="ChEBI" id="CHEBI:30616"/>
    </ligand>
</feature>
<dbReference type="EMBL" id="LSYV01000007">
    <property type="protein sequence ID" value="KXZ53857.1"/>
    <property type="molecule type" value="Genomic_DNA"/>
</dbReference>
<dbReference type="SUPFAM" id="SSF56112">
    <property type="entry name" value="Protein kinase-like (PK-like)"/>
    <property type="match status" value="1"/>
</dbReference>
<dbReference type="InterPro" id="IPR000719">
    <property type="entry name" value="Prot_kinase_dom"/>
</dbReference>
<feature type="region of interest" description="Disordered" evidence="7">
    <location>
        <begin position="608"/>
        <end position="638"/>
    </location>
</feature>
<evidence type="ECO:0000256" key="5">
    <source>
        <dbReference type="ARBA" id="ARBA00022840"/>
    </source>
</evidence>
<feature type="domain" description="Protein kinase" evidence="8">
    <location>
        <begin position="52"/>
        <end position="597"/>
    </location>
</feature>
<sequence length="673" mass="69205">MSQITFLQMLQMGGGAAMGLPGAAASLLVPPAFPAYAPPIATLNLAALSREITALRWLGQGGGGAVFQGVWQGAPVAVKFLLTSADGPAAAHAAALEGVVSSVVNHPNVVHTYAFECTLLTEASFAGDLECERQSSSLDGLGTRDLFESLMDTTAMNGPGSPAAAAARRNSLLQAGAPVASSVGPSRLGHQPFSLGALKETALEGTGETEAEDPDERARSAGEAAASLRLSGSDHSSSQDDGRLRRADSQPTGTSVSVAPAVEPPSQLAQASQPPQQQQEQQQQPVGVLAGGPIGSQQPAMGAFGEGAGLNSSMPRTPPAALESTFQSEEGFGDPDIAGSRRGWTVRQALLYLRARPGMYMTHIIMEYCDRGSLLAAIKRGIFRMDAAHDEQGTAASSGSSSGPVPAAAAAALPAVMPSTASSAARFPRRIVLRAVLRTARDIAQGMCHLHANGIIHGDLKPGNVLLRGCRTDRRGFVAMVADFGLSKIAHGDKPLEAHHWSTVTVMAPEVIMGRWLKASDVFSFGILLWQLVTSEPIPYGKLTVPQILLGVSQGTLKPEWPPSAHPALVRLGRACLATSPEDRPSASAIVKVLTKIEKHVREELRVKKTQASGGARVRTPLPGSGYSEGASAQGPGAGVGVAAAAAAAAATGASAAFAAHGGGPALSSRRSA</sequence>
<name>A0A150GVF0_GONPE</name>
<protein>
    <recommendedName>
        <fullName evidence="8">Protein kinase domain-containing protein</fullName>
    </recommendedName>
</protein>